<sequence length="192" mass="22800">MRRRRDSRLNERKLLLIWRELFNCRKKRKSINLKLLEITEENFWDVIQLKSDKVQEKRIQIFERWVGSNAFFLGACQVYNFTPKAIYDNLTLLGFTSYGYRKEHERYELISIMLGHQYQRKGYGVPALQAVIAEMSERYKCKEIYLSVIHDNEPAKRIYEKVGFKATGEIEKGHHDELVYCLKLANNSASLV</sequence>
<reference evidence="1" key="1">
    <citation type="submission" date="2022-05" db="EMBL/GenBank/DDBJ databases">
        <title>Comparative Genomics of Spacecraft Associated Microbes.</title>
        <authorList>
            <person name="Tran M.T."/>
            <person name="Wright A."/>
            <person name="Seuylemezian A."/>
            <person name="Eisen J."/>
            <person name="Coil D."/>
        </authorList>
    </citation>
    <scope>NUCLEOTIDE SEQUENCE</scope>
    <source>
        <strain evidence="1">FAIRING 10M-2.2</strain>
    </source>
</reference>
<name>A0ACC6A5G5_9BACI</name>
<keyword evidence="2" id="KW-1185">Reference proteome</keyword>
<organism evidence="1 2">
    <name type="scientific">Bacillus cytotoxicus</name>
    <dbReference type="NCBI Taxonomy" id="580165"/>
    <lineage>
        <taxon>Bacteria</taxon>
        <taxon>Bacillati</taxon>
        <taxon>Bacillota</taxon>
        <taxon>Bacilli</taxon>
        <taxon>Bacillales</taxon>
        <taxon>Bacillaceae</taxon>
        <taxon>Bacillus</taxon>
        <taxon>Bacillus cereus group</taxon>
    </lineage>
</organism>
<proteinExistence type="predicted"/>
<dbReference type="EMBL" id="JAMBOP010000004">
    <property type="protein sequence ID" value="MCM3735282.1"/>
    <property type="molecule type" value="Genomic_DNA"/>
</dbReference>
<evidence type="ECO:0000313" key="1">
    <source>
        <dbReference type="EMBL" id="MCM3735282.1"/>
    </source>
</evidence>
<protein>
    <submittedName>
        <fullName evidence="1">GNAT family N-acetyltransferase</fullName>
    </submittedName>
</protein>
<evidence type="ECO:0000313" key="2">
    <source>
        <dbReference type="Proteomes" id="UP001202289"/>
    </source>
</evidence>
<accession>A0ACC6A5G5</accession>
<gene>
    <name evidence="1" type="ORF">M3215_05485</name>
</gene>
<dbReference type="Proteomes" id="UP001202289">
    <property type="component" value="Unassembled WGS sequence"/>
</dbReference>
<comment type="caution">
    <text evidence="1">The sequence shown here is derived from an EMBL/GenBank/DDBJ whole genome shotgun (WGS) entry which is preliminary data.</text>
</comment>